<name>A0A8X7C4Q4_9ARAC</name>
<protein>
    <submittedName>
        <fullName evidence="1">Uncharacterized protein</fullName>
    </submittedName>
</protein>
<dbReference type="OrthoDB" id="10473945at2759"/>
<dbReference type="AlphaFoldDB" id="A0A8X7C4Q4"/>
<dbReference type="Proteomes" id="UP000886998">
    <property type="component" value="Unassembled WGS sequence"/>
</dbReference>
<keyword evidence="2" id="KW-1185">Reference proteome</keyword>
<dbReference type="EMBL" id="BMAV01010481">
    <property type="protein sequence ID" value="GFY55575.1"/>
    <property type="molecule type" value="Genomic_DNA"/>
</dbReference>
<evidence type="ECO:0000313" key="1">
    <source>
        <dbReference type="EMBL" id="GFY55575.1"/>
    </source>
</evidence>
<evidence type="ECO:0000313" key="2">
    <source>
        <dbReference type="Proteomes" id="UP000886998"/>
    </source>
</evidence>
<proteinExistence type="predicted"/>
<reference evidence="1" key="1">
    <citation type="submission" date="2020-08" db="EMBL/GenBank/DDBJ databases">
        <title>Multicomponent nature underlies the extraordinary mechanical properties of spider dragline silk.</title>
        <authorList>
            <person name="Kono N."/>
            <person name="Nakamura H."/>
            <person name="Mori M."/>
            <person name="Yoshida Y."/>
            <person name="Ohtoshi R."/>
            <person name="Malay A.D."/>
            <person name="Moran D.A.P."/>
            <person name="Tomita M."/>
            <person name="Numata K."/>
            <person name="Arakawa K."/>
        </authorList>
    </citation>
    <scope>NUCLEOTIDE SEQUENCE</scope>
</reference>
<accession>A0A8X7C4Q4</accession>
<sequence>MPSETIPVQAEHRSQIPLPLATEKTKDREQLLVLCDEYSKSGNTIVPNHLWVCCQEIYNPERTIRSFPFKTKEFTATDPHNRLPSHSCLGKTIVSSEATANYGIRLRIPLGKPRLTSIDILVHRHKKGLDSPAGPRDSYRVNGAVDGKMGTKW</sequence>
<gene>
    <name evidence="1" type="ORF">TNIN_115791</name>
</gene>
<organism evidence="1 2">
    <name type="scientific">Trichonephila inaurata madagascariensis</name>
    <dbReference type="NCBI Taxonomy" id="2747483"/>
    <lineage>
        <taxon>Eukaryota</taxon>
        <taxon>Metazoa</taxon>
        <taxon>Ecdysozoa</taxon>
        <taxon>Arthropoda</taxon>
        <taxon>Chelicerata</taxon>
        <taxon>Arachnida</taxon>
        <taxon>Araneae</taxon>
        <taxon>Araneomorphae</taxon>
        <taxon>Entelegynae</taxon>
        <taxon>Araneoidea</taxon>
        <taxon>Nephilidae</taxon>
        <taxon>Trichonephila</taxon>
        <taxon>Trichonephila inaurata</taxon>
    </lineage>
</organism>
<comment type="caution">
    <text evidence="1">The sequence shown here is derived from an EMBL/GenBank/DDBJ whole genome shotgun (WGS) entry which is preliminary data.</text>
</comment>